<dbReference type="OrthoDB" id="6207007at2759"/>
<organism evidence="1 2">
    <name type="scientific">Crassostrea virginica</name>
    <name type="common">Eastern oyster</name>
    <dbReference type="NCBI Taxonomy" id="6565"/>
    <lineage>
        <taxon>Eukaryota</taxon>
        <taxon>Metazoa</taxon>
        <taxon>Spiralia</taxon>
        <taxon>Lophotrochozoa</taxon>
        <taxon>Mollusca</taxon>
        <taxon>Bivalvia</taxon>
        <taxon>Autobranchia</taxon>
        <taxon>Pteriomorphia</taxon>
        <taxon>Ostreida</taxon>
        <taxon>Ostreoidea</taxon>
        <taxon>Ostreidae</taxon>
        <taxon>Crassostrea</taxon>
    </lineage>
</organism>
<evidence type="ECO:0000313" key="2">
    <source>
        <dbReference type="RefSeq" id="XP_022309581.1"/>
    </source>
</evidence>
<keyword evidence="1" id="KW-1185">Reference proteome</keyword>
<dbReference type="GeneID" id="111115214"/>
<dbReference type="KEGG" id="cvn:111115214"/>
<gene>
    <name evidence="2" type="primary">LOC111115214</name>
</gene>
<name>A0A8B8C3N5_CRAVI</name>
<accession>A0A8B8C3N5</accession>
<reference evidence="2" key="1">
    <citation type="submission" date="2025-08" db="UniProtKB">
        <authorList>
            <consortium name="RefSeq"/>
        </authorList>
    </citation>
    <scope>IDENTIFICATION</scope>
    <source>
        <tissue evidence="2">Whole sample</tissue>
    </source>
</reference>
<dbReference type="RefSeq" id="XP_022309581.1">
    <property type="nucleotide sequence ID" value="XM_022453873.1"/>
</dbReference>
<evidence type="ECO:0000313" key="1">
    <source>
        <dbReference type="Proteomes" id="UP000694844"/>
    </source>
</evidence>
<proteinExistence type="predicted"/>
<protein>
    <submittedName>
        <fullName evidence="2">Uncharacterized protein LOC111115214</fullName>
    </submittedName>
</protein>
<sequence>MGSTSFPIYSKDDNDEIELVLDMRQNDKSEWTSIRSNTSKSPFVQNVSTNGIVRKIQFLHYFCSSSLCDVDIRVQVQFKQCLNDSEKPTFRCRFLSRNRTVEISEDVQLPFKGRLPEYIGIPTITLPDNLQRRTLVKFKVGDVLKIQCKGGIENTDLLSRENFRWCKCVTSYSEREKCQIISFQEIPVSSITSQSKDGCTLIKNSETFYHVSNEDVNLYIECELGYKGYDKKCGFGRSNGTLSILTTAEMEPKWKLSPILIHDEGNILDSRKIT</sequence>
<dbReference type="AlphaFoldDB" id="A0A8B8C3N5"/>
<dbReference type="Proteomes" id="UP000694844">
    <property type="component" value="Chromosome 9"/>
</dbReference>